<proteinExistence type="predicted"/>
<dbReference type="EMBL" id="CM044705">
    <property type="protein sequence ID" value="KAI5664191.1"/>
    <property type="molecule type" value="Genomic_DNA"/>
</dbReference>
<evidence type="ECO:0000313" key="1">
    <source>
        <dbReference type="EMBL" id="KAI5664191.1"/>
    </source>
</evidence>
<protein>
    <submittedName>
        <fullName evidence="1">Uncharacterized protein</fullName>
    </submittedName>
</protein>
<keyword evidence="2" id="KW-1185">Reference proteome</keyword>
<evidence type="ECO:0000313" key="2">
    <source>
        <dbReference type="Proteomes" id="UP001060085"/>
    </source>
</evidence>
<reference evidence="2" key="1">
    <citation type="journal article" date="2023" name="Nat. Plants">
        <title>Single-cell RNA sequencing provides a high-resolution roadmap for understanding the multicellular compartmentation of specialized metabolism.</title>
        <authorList>
            <person name="Sun S."/>
            <person name="Shen X."/>
            <person name="Li Y."/>
            <person name="Li Y."/>
            <person name="Wang S."/>
            <person name="Li R."/>
            <person name="Zhang H."/>
            <person name="Shen G."/>
            <person name="Guo B."/>
            <person name="Wei J."/>
            <person name="Xu J."/>
            <person name="St-Pierre B."/>
            <person name="Chen S."/>
            <person name="Sun C."/>
        </authorList>
    </citation>
    <scope>NUCLEOTIDE SEQUENCE [LARGE SCALE GENOMIC DNA]</scope>
</reference>
<dbReference type="Proteomes" id="UP001060085">
    <property type="component" value="Linkage Group LG05"/>
</dbReference>
<organism evidence="1 2">
    <name type="scientific">Catharanthus roseus</name>
    <name type="common">Madagascar periwinkle</name>
    <name type="synonym">Vinca rosea</name>
    <dbReference type="NCBI Taxonomy" id="4058"/>
    <lineage>
        <taxon>Eukaryota</taxon>
        <taxon>Viridiplantae</taxon>
        <taxon>Streptophyta</taxon>
        <taxon>Embryophyta</taxon>
        <taxon>Tracheophyta</taxon>
        <taxon>Spermatophyta</taxon>
        <taxon>Magnoliopsida</taxon>
        <taxon>eudicotyledons</taxon>
        <taxon>Gunneridae</taxon>
        <taxon>Pentapetalae</taxon>
        <taxon>asterids</taxon>
        <taxon>lamiids</taxon>
        <taxon>Gentianales</taxon>
        <taxon>Apocynaceae</taxon>
        <taxon>Rauvolfioideae</taxon>
        <taxon>Vinceae</taxon>
        <taxon>Catharanthinae</taxon>
        <taxon>Catharanthus</taxon>
    </lineage>
</organism>
<accession>A0ACC0AU90</accession>
<name>A0ACC0AU90_CATRO</name>
<gene>
    <name evidence="1" type="ORF">M9H77_23514</name>
</gene>
<comment type="caution">
    <text evidence="1">The sequence shown here is derived from an EMBL/GenBank/DDBJ whole genome shotgun (WGS) entry which is preliminary data.</text>
</comment>
<sequence>MLTRDFGKFLRRTGRISMPQGRFMTYNRDRKGLNDMNRTSQLPLDLKLEPITRAQRKKLKLQEDNEMNAYKEDSLKSKIEEFDGQGKPSDCLQCVQLSRSNQGNNMG</sequence>